<dbReference type="EMBL" id="AP022570">
    <property type="protein sequence ID" value="BBX53726.1"/>
    <property type="molecule type" value="Genomic_DNA"/>
</dbReference>
<dbReference type="InterPro" id="IPR051049">
    <property type="entry name" value="Dienelactone_hydrolase-like"/>
</dbReference>
<dbReference type="SUPFAM" id="SSF53474">
    <property type="entry name" value="alpha/beta-Hydrolases"/>
    <property type="match status" value="1"/>
</dbReference>
<feature type="domain" description="Dienelactone hydrolase" evidence="1">
    <location>
        <begin position="19"/>
        <end position="232"/>
    </location>
</feature>
<dbReference type="PANTHER" id="PTHR46623">
    <property type="entry name" value="CARBOXYMETHYLENEBUTENOLIDASE-RELATED"/>
    <property type="match status" value="1"/>
</dbReference>
<proteinExistence type="predicted"/>
<reference evidence="2 3" key="1">
    <citation type="journal article" date="2019" name="Emerg. Microbes Infect.">
        <title>Comprehensive subspecies identification of 175 nontuberculous mycobacteria species based on 7547 genomic profiles.</title>
        <authorList>
            <person name="Matsumoto Y."/>
            <person name="Kinjo T."/>
            <person name="Motooka D."/>
            <person name="Nabeya D."/>
            <person name="Jung N."/>
            <person name="Uechi K."/>
            <person name="Horii T."/>
            <person name="Iida T."/>
            <person name="Fujita J."/>
            <person name="Nakamura S."/>
        </authorList>
    </citation>
    <scope>NUCLEOTIDE SEQUENCE [LARGE SCALE GENOMIC DNA]</scope>
    <source>
        <strain evidence="2 3">JCM 12603</strain>
    </source>
</reference>
<dbReference type="PANTHER" id="PTHR46623:SF6">
    <property type="entry name" value="ALPHA_BETA-HYDROLASES SUPERFAMILY PROTEIN"/>
    <property type="match status" value="1"/>
</dbReference>
<dbReference type="GO" id="GO:0016787">
    <property type="term" value="F:hydrolase activity"/>
    <property type="evidence" value="ECO:0007669"/>
    <property type="project" value="InterPro"/>
</dbReference>
<sequence length="237" mass="25099">MGQSSLTTTEVSTPTGPISAALAVPSEGGPWPGVVVIHDAFGLSEDIRRNTARFADNGFLALAPDLFSRGSYVRCVRAVMRALARRTGEAVDDLDAARAMLAERADCTGRIGVAGFCMGGGFALVMGTKGFDASAPFYPSPMREYGFLTAGTCPVVASYGRRDILNIGTAPRLKETLDRAGVDNDVKVYPDVGHSFANELAAQSLLRIVGFGHDAAATDDAYRRVFDFFGAHLAADR</sequence>
<dbReference type="InterPro" id="IPR002925">
    <property type="entry name" value="Dienelactn_hydro"/>
</dbReference>
<keyword evidence="3" id="KW-1185">Reference proteome</keyword>
<accession>A0A6N4VDI0</accession>
<dbReference type="Gene3D" id="3.40.50.1820">
    <property type="entry name" value="alpha/beta hydrolase"/>
    <property type="match status" value="1"/>
</dbReference>
<dbReference type="InterPro" id="IPR029058">
    <property type="entry name" value="AB_hydrolase_fold"/>
</dbReference>
<dbReference type="AlphaFoldDB" id="A0A6N4VDI0"/>
<protein>
    <submittedName>
        <fullName evidence="2">Carboxymethylenebutenolidase</fullName>
    </submittedName>
</protein>
<evidence type="ECO:0000313" key="3">
    <source>
        <dbReference type="Proteomes" id="UP000466785"/>
    </source>
</evidence>
<dbReference type="Pfam" id="PF01738">
    <property type="entry name" value="DLH"/>
    <property type="match status" value="1"/>
</dbReference>
<evidence type="ECO:0000313" key="2">
    <source>
        <dbReference type="EMBL" id="BBX53726.1"/>
    </source>
</evidence>
<organism evidence="2 3">
    <name type="scientific">Mycolicibacterium poriferae</name>
    <dbReference type="NCBI Taxonomy" id="39694"/>
    <lineage>
        <taxon>Bacteria</taxon>
        <taxon>Bacillati</taxon>
        <taxon>Actinomycetota</taxon>
        <taxon>Actinomycetes</taxon>
        <taxon>Mycobacteriales</taxon>
        <taxon>Mycobacteriaceae</taxon>
        <taxon>Mycolicibacterium</taxon>
    </lineage>
</organism>
<name>A0A6N4VDI0_9MYCO</name>
<gene>
    <name evidence="2" type="ORF">MPOR_47520</name>
</gene>
<evidence type="ECO:0000259" key="1">
    <source>
        <dbReference type="Pfam" id="PF01738"/>
    </source>
</evidence>
<dbReference type="KEGG" id="mpof:MPOR_47520"/>
<dbReference type="Proteomes" id="UP000466785">
    <property type="component" value="Chromosome"/>
</dbReference>